<accession>A0A1G2R3T4</accession>
<sequence>MLALFAHTLGYSYWILLAILLAGGLVQVPDQGFSEAFHWIAFYLPPIALLAVISGQIDLLYAISRGQQINIQARMYDFIHWFMLVALNIGIWMFGGVTIWWFLLQLPLLAIIAWQIGIAFHRHLRLSYPEWVAGVGAGCFALLLGIGTAAIRYADSSTFGWGWILETITATVATLIVLRWILLDISTIRTTLQGSNTGYPRAFFLKGVFGNSLILVFWFHVMLEGGISNQLWWLKNIGLTFNVLVGNALYLAYWLLYEYYRSKSGKSKQPVTPD</sequence>
<feature type="transmembrane region" description="Helical" evidence="1">
    <location>
        <begin position="233"/>
        <end position="256"/>
    </location>
</feature>
<evidence type="ECO:0000313" key="2">
    <source>
        <dbReference type="EMBL" id="OHA67039.1"/>
    </source>
</evidence>
<dbReference type="Proteomes" id="UP000178092">
    <property type="component" value="Unassembled WGS sequence"/>
</dbReference>
<gene>
    <name evidence="2" type="ORF">A3C04_03895</name>
</gene>
<evidence type="ECO:0000256" key="1">
    <source>
        <dbReference type="SAM" id="Phobius"/>
    </source>
</evidence>
<feature type="transmembrane region" description="Helical" evidence="1">
    <location>
        <begin position="160"/>
        <end position="182"/>
    </location>
</feature>
<organism evidence="2 3">
    <name type="scientific">Candidatus Wildermuthbacteria bacterium RIFCSPHIGHO2_02_FULL_45_25</name>
    <dbReference type="NCBI Taxonomy" id="1802450"/>
    <lineage>
        <taxon>Bacteria</taxon>
        <taxon>Candidatus Wildermuthiibacteriota</taxon>
    </lineage>
</organism>
<feature type="transmembrane region" description="Helical" evidence="1">
    <location>
        <begin position="40"/>
        <end position="63"/>
    </location>
</feature>
<feature type="transmembrane region" description="Helical" evidence="1">
    <location>
        <begin position="75"/>
        <end position="94"/>
    </location>
</feature>
<feature type="transmembrane region" description="Helical" evidence="1">
    <location>
        <begin position="12"/>
        <end position="28"/>
    </location>
</feature>
<reference evidence="2 3" key="1">
    <citation type="journal article" date="2016" name="Nat. Commun.">
        <title>Thousands of microbial genomes shed light on interconnected biogeochemical processes in an aquifer system.</title>
        <authorList>
            <person name="Anantharaman K."/>
            <person name="Brown C.T."/>
            <person name="Hug L.A."/>
            <person name="Sharon I."/>
            <person name="Castelle C.J."/>
            <person name="Probst A.J."/>
            <person name="Thomas B.C."/>
            <person name="Singh A."/>
            <person name="Wilkins M.J."/>
            <person name="Karaoz U."/>
            <person name="Brodie E.L."/>
            <person name="Williams K.H."/>
            <person name="Hubbard S.S."/>
            <person name="Banfield J.F."/>
        </authorList>
    </citation>
    <scope>NUCLEOTIDE SEQUENCE [LARGE SCALE GENOMIC DNA]</scope>
</reference>
<protein>
    <submittedName>
        <fullName evidence="2">Uncharacterized protein</fullName>
    </submittedName>
</protein>
<keyword evidence="1" id="KW-0812">Transmembrane</keyword>
<proteinExistence type="predicted"/>
<feature type="transmembrane region" description="Helical" evidence="1">
    <location>
        <begin position="203"/>
        <end position="221"/>
    </location>
</feature>
<dbReference type="AlphaFoldDB" id="A0A1G2R3T4"/>
<keyword evidence="1" id="KW-1133">Transmembrane helix</keyword>
<comment type="caution">
    <text evidence="2">The sequence shown here is derived from an EMBL/GenBank/DDBJ whole genome shotgun (WGS) entry which is preliminary data.</text>
</comment>
<feature type="transmembrane region" description="Helical" evidence="1">
    <location>
        <begin position="100"/>
        <end position="120"/>
    </location>
</feature>
<feature type="transmembrane region" description="Helical" evidence="1">
    <location>
        <begin position="132"/>
        <end position="154"/>
    </location>
</feature>
<dbReference type="EMBL" id="MHTV01000017">
    <property type="protein sequence ID" value="OHA67039.1"/>
    <property type="molecule type" value="Genomic_DNA"/>
</dbReference>
<keyword evidence="1" id="KW-0472">Membrane</keyword>
<evidence type="ECO:0000313" key="3">
    <source>
        <dbReference type="Proteomes" id="UP000178092"/>
    </source>
</evidence>
<name>A0A1G2R3T4_9BACT</name>